<gene>
    <name evidence="9" type="primary">LOC113703287</name>
</gene>
<evidence type="ECO:0000256" key="5">
    <source>
        <dbReference type="ARBA" id="ARBA00023136"/>
    </source>
</evidence>
<evidence type="ECO:0000256" key="1">
    <source>
        <dbReference type="ARBA" id="ARBA00004127"/>
    </source>
</evidence>
<evidence type="ECO:0000256" key="2">
    <source>
        <dbReference type="ARBA" id="ARBA00022692"/>
    </source>
</evidence>
<keyword evidence="5 7" id="KW-0472">Membrane</keyword>
<evidence type="ECO:0000313" key="8">
    <source>
        <dbReference type="Proteomes" id="UP001652660"/>
    </source>
</evidence>
<feature type="transmembrane region" description="Helical" evidence="7">
    <location>
        <begin position="146"/>
        <end position="170"/>
    </location>
</feature>
<keyword evidence="8" id="KW-1185">Reference proteome</keyword>
<dbReference type="PANTHER" id="PTHR31769">
    <property type="entry name" value="OS07G0462200 PROTEIN-RELATED"/>
    <property type="match status" value="1"/>
</dbReference>
<dbReference type="OrthoDB" id="1877293at2759"/>
<evidence type="ECO:0000313" key="9">
    <source>
        <dbReference type="RefSeq" id="XP_027080399.2"/>
    </source>
</evidence>
<keyword evidence="4 7" id="KW-1133">Transmembrane helix</keyword>
<reference evidence="8" key="1">
    <citation type="journal article" date="2025" name="Foods">
        <title>Unveiling the Microbial Signatures of Arabica Coffee Cherries: Insights into Ripeness Specific Diversity, Functional Traits, and Implications for Quality and Safety.</title>
        <authorList>
            <consortium name="RefSeq"/>
            <person name="Tenea G.N."/>
            <person name="Cifuentes V."/>
            <person name="Reyes P."/>
            <person name="Cevallos-Vallejos M."/>
        </authorList>
    </citation>
    <scope>NUCLEOTIDE SEQUENCE [LARGE SCALE GENOMIC DNA]</scope>
</reference>
<reference evidence="9" key="2">
    <citation type="submission" date="2025-08" db="UniProtKB">
        <authorList>
            <consortium name="RefSeq"/>
        </authorList>
    </citation>
    <scope>IDENTIFICATION</scope>
    <source>
        <tissue evidence="9">Leaves</tissue>
    </source>
</reference>
<evidence type="ECO:0000256" key="7">
    <source>
        <dbReference type="SAM" id="Phobius"/>
    </source>
</evidence>
<dbReference type="GeneID" id="113703287"/>
<name>A0A6P6TPK4_COFAR</name>
<feature type="transmembrane region" description="Helical" evidence="7">
    <location>
        <begin position="57"/>
        <end position="80"/>
    </location>
</feature>
<proteinExistence type="inferred from homology"/>
<keyword evidence="2 7" id="KW-0812">Transmembrane</keyword>
<evidence type="ECO:0000256" key="6">
    <source>
        <dbReference type="ARBA" id="ARBA00029467"/>
    </source>
</evidence>
<accession>A0A6P6TPK4</accession>
<evidence type="ECO:0000256" key="4">
    <source>
        <dbReference type="ARBA" id="ARBA00022989"/>
    </source>
</evidence>
<organism evidence="8 9">
    <name type="scientific">Coffea arabica</name>
    <name type="common">Arabian coffee</name>
    <dbReference type="NCBI Taxonomy" id="13443"/>
    <lineage>
        <taxon>Eukaryota</taxon>
        <taxon>Viridiplantae</taxon>
        <taxon>Streptophyta</taxon>
        <taxon>Embryophyta</taxon>
        <taxon>Tracheophyta</taxon>
        <taxon>Spermatophyta</taxon>
        <taxon>Magnoliopsida</taxon>
        <taxon>eudicotyledons</taxon>
        <taxon>Gunneridae</taxon>
        <taxon>Pentapetalae</taxon>
        <taxon>asterids</taxon>
        <taxon>lamiids</taxon>
        <taxon>Gentianales</taxon>
        <taxon>Rubiaceae</taxon>
        <taxon>Ixoroideae</taxon>
        <taxon>Gardenieae complex</taxon>
        <taxon>Bertiereae - Coffeeae clade</taxon>
        <taxon>Coffeeae</taxon>
        <taxon>Coffea</taxon>
    </lineage>
</organism>
<dbReference type="Proteomes" id="UP001652660">
    <property type="component" value="Chromosome 8e"/>
</dbReference>
<dbReference type="Pfam" id="PF06749">
    <property type="entry name" value="DUF1218"/>
    <property type="match status" value="1"/>
</dbReference>
<sequence>MVNMERHHCSYAVILLLSLIIILGLVSFSLCFAAEFKRSKKEDLRFNGKLCYLAGSQGFDLGVAALVFLFIAQIIGNLLVCCKFRSRSHERGCKTKQPKIVIISLVLSWISFGVTVILLGAAASMSKSQPYGEGWLDGECYVVKDGIFLGSAILILITLGTTISSIIITIRRRQAEKEGRKVHAQAESA</sequence>
<dbReference type="RefSeq" id="XP_027080399.2">
    <property type="nucleotide sequence ID" value="XM_027224598.2"/>
</dbReference>
<comment type="subcellular location">
    <subcellularLocation>
        <location evidence="1">Endomembrane system</location>
        <topology evidence="1">Multi-pass membrane protein</topology>
    </subcellularLocation>
</comment>
<dbReference type="InterPro" id="IPR052222">
    <property type="entry name" value="DESIGUAL"/>
</dbReference>
<dbReference type="InterPro" id="IPR009606">
    <property type="entry name" value="DEAL/Modifying_wall_lignin1/2"/>
</dbReference>
<keyword evidence="3" id="KW-0732">Signal</keyword>
<protein>
    <submittedName>
        <fullName evidence="9">Protein MODIFYING WALL LIGNIN-2-like</fullName>
    </submittedName>
</protein>
<feature type="transmembrane region" description="Helical" evidence="7">
    <location>
        <begin position="100"/>
        <end position="126"/>
    </location>
</feature>
<evidence type="ECO:0000256" key="3">
    <source>
        <dbReference type="ARBA" id="ARBA00022729"/>
    </source>
</evidence>
<comment type="similarity">
    <text evidence="6">Belongs to the DESIGUAL family.</text>
</comment>